<organism evidence="4">
    <name type="scientific">marine sediment metagenome</name>
    <dbReference type="NCBI Taxonomy" id="412755"/>
    <lineage>
        <taxon>unclassified sequences</taxon>
        <taxon>metagenomes</taxon>
        <taxon>ecological metagenomes</taxon>
    </lineage>
</organism>
<dbReference type="InterPro" id="IPR001197">
    <property type="entry name" value="Ribosomal_uL16_euk_arch"/>
</dbReference>
<dbReference type="CDD" id="cd01433">
    <property type="entry name" value="Ribosomal_L16_L10e"/>
    <property type="match status" value="1"/>
</dbReference>
<dbReference type="GO" id="GO:0003735">
    <property type="term" value="F:structural constituent of ribosome"/>
    <property type="evidence" value="ECO:0007669"/>
    <property type="project" value="InterPro"/>
</dbReference>
<evidence type="ECO:0000256" key="2">
    <source>
        <dbReference type="ARBA" id="ARBA00022980"/>
    </source>
</evidence>
<dbReference type="InterPro" id="IPR036920">
    <property type="entry name" value="Ribosomal_uL16_sf"/>
</dbReference>
<dbReference type="GO" id="GO:0005840">
    <property type="term" value="C:ribosome"/>
    <property type="evidence" value="ECO:0007669"/>
    <property type="project" value="UniProtKB-KW"/>
</dbReference>
<keyword evidence="3" id="KW-0687">Ribonucleoprotein</keyword>
<accession>X1EJL5</accession>
<dbReference type="PANTHER" id="PTHR11726">
    <property type="entry name" value="60S RIBOSOMAL PROTEIN L10"/>
    <property type="match status" value="1"/>
</dbReference>
<evidence type="ECO:0000256" key="1">
    <source>
        <dbReference type="ARBA" id="ARBA00008931"/>
    </source>
</evidence>
<dbReference type="EMBL" id="BART01030460">
    <property type="protein sequence ID" value="GAH17319.1"/>
    <property type="molecule type" value="Genomic_DNA"/>
</dbReference>
<dbReference type="Pfam" id="PF00252">
    <property type="entry name" value="Ribosomal_L16"/>
    <property type="match status" value="1"/>
</dbReference>
<gene>
    <name evidence="4" type="ORF">S01H4_53187</name>
</gene>
<dbReference type="GO" id="GO:0006412">
    <property type="term" value="P:translation"/>
    <property type="evidence" value="ECO:0007669"/>
    <property type="project" value="InterPro"/>
</dbReference>
<comment type="similarity">
    <text evidence="1">Belongs to the universal ribosomal protein uL16 family.</text>
</comment>
<proteinExistence type="inferred from homology"/>
<dbReference type="GO" id="GO:1990904">
    <property type="term" value="C:ribonucleoprotein complex"/>
    <property type="evidence" value="ECO:0007669"/>
    <property type="project" value="UniProtKB-KW"/>
</dbReference>
<keyword evidence="2" id="KW-0689">Ribosomal protein</keyword>
<dbReference type="AlphaFoldDB" id="X1EJL5"/>
<reference evidence="4" key="1">
    <citation type="journal article" date="2014" name="Front. Microbiol.">
        <title>High frequency of phylogenetically diverse reductive dehalogenase-homologous genes in deep subseafloor sedimentary metagenomes.</title>
        <authorList>
            <person name="Kawai M."/>
            <person name="Futagami T."/>
            <person name="Toyoda A."/>
            <person name="Takaki Y."/>
            <person name="Nishi S."/>
            <person name="Hori S."/>
            <person name="Arai W."/>
            <person name="Tsubouchi T."/>
            <person name="Morono Y."/>
            <person name="Uchiyama I."/>
            <person name="Ito T."/>
            <person name="Fujiyama A."/>
            <person name="Inagaki F."/>
            <person name="Takami H."/>
        </authorList>
    </citation>
    <scope>NUCLEOTIDE SEQUENCE</scope>
    <source>
        <strain evidence="4">Expedition CK06-06</strain>
    </source>
</reference>
<dbReference type="Gene3D" id="3.90.1170.10">
    <property type="entry name" value="Ribosomal protein L10e/L16"/>
    <property type="match status" value="1"/>
</dbReference>
<comment type="caution">
    <text evidence="4">The sequence shown here is derived from an EMBL/GenBank/DDBJ whole genome shotgun (WGS) entry which is preliminary data.</text>
</comment>
<dbReference type="InterPro" id="IPR016180">
    <property type="entry name" value="Ribosomal_uL16_dom"/>
</dbReference>
<protein>
    <submittedName>
        <fullName evidence="4">Uncharacterized protein</fullName>
    </submittedName>
</protein>
<evidence type="ECO:0000313" key="4">
    <source>
        <dbReference type="EMBL" id="GAH17319.1"/>
    </source>
</evidence>
<dbReference type="InterPro" id="IPR047873">
    <property type="entry name" value="Ribosomal_uL16"/>
</dbReference>
<name>X1EJL5_9ZZZZ</name>
<dbReference type="SUPFAM" id="SSF54686">
    <property type="entry name" value="Ribosomal protein L16p/L10e"/>
    <property type="match status" value="1"/>
</dbReference>
<evidence type="ECO:0000256" key="3">
    <source>
        <dbReference type="ARBA" id="ARBA00023274"/>
    </source>
</evidence>
<sequence>MGRLNFRFRVRPKPFQKYRENRMLAFAGADRVQSGMRNSFGRSTGVCARVKAGQVICDVGTSLNDLDIVRDRLRVASMKIPCSCQVVILSYKTPEILKRSSLPLYDDKKRKEIPLYEIAHA</sequence>